<dbReference type="Proteomes" id="UP001214638">
    <property type="component" value="Unassembled WGS sequence"/>
</dbReference>
<dbReference type="Pfam" id="PF10405">
    <property type="entry name" value="BHD_3"/>
    <property type="match status" value="1"/>
</dbReference>
<dbReference type="AlphaFoldDB" id="A0AAD9PM98"/>
<evidence type="ECO:0000313" key="2">
    <source>
        <dbReference type="EMBL" id="KAK2197344.1"/>
    </source>
</evidence>
<dbReference type="RefSeq" id="XP_067804186.1">
    <property type="nucleotide sequence ID" value="XM_067945395.1"/>
</dbReference>
<protein>
    <submittedName>
        <fullName evidence="2">Bifunctional Rad4 beta-hairpin domain 3/Rad4</fullName>
    </submittedName>
</protein>
<reference evidence="2" key="1">
    <citation type="journal article" date="2023" name="Nat. Microbiol.">
        <title>Babesia duncani multi-omics identifies virulence factors and drug targets.</title>
        <authorList>
            <person name="Singh P."/>
            <person name="Lonardi S."/>
            <person name="Liang Q."/>
            <person name="Vydyam P."/>
            <person name="Khabirova E."/>
            <person name="Fang T."/>
            <person name="Gihaz S."/>
            <person name="Thekkiniath J."/>
            <person name="Munshi M."/>
            <person name="Abel S."/>
            <person name="Ciampossin L."/>
            <person name="Batugedara G."/>
            <person name="Gupta M."/>
            <person name="Lu X.M."/>
            <person name="Lenz T."/>
            <person name="Chakravarty S."/>
            <person name="Cornillot E."/>
            <person name="Hu Y."/>
            <person name="Ma W."/>
            <person name="Gonzalez L.M."/>
            <person name="Sanchez S."/>
            <person name="Estrada K."/>
            <person name="Sanchez-Flores A."/>
            <person name="Montero E."/>
            <person name="Harb O.S."/>
            <person name="Le Roch K.G."/>
            <person name="Mamoun C.B."/>
        </authorList>
    </citation>
    <scope>NUCLEOTIDE SEQUENCE</scope>
    <source>
        <strain evidence="2">WA1</strain>
    </source>
</reference>
<dbReference type="GO" id="GO:0003677">
    <property type="term" value="F:DNA binding"/>
    <property type="evidence" value="ECO:0007669"/>
    <property type="project" value="InterPro"/>
</dbReference>
<accession>A0AAD9PM98</accession>
<dbReference type="Gene3D" id="3.30.70.2460">
    <property type="entry name" value="Rad4, beta-hairpin domain BHD3"/>
    <property type="match status" value="1"/>
</dbReference>
<sequence>MTSRPLYSMAQTRLAVDSDFTPPIRDGTGDLNSRDKIQPCTALVDLTGQRLVPEGAVYIQGNVALLTRAAQRLGIAYTSGFSRLKFQGNRYKPDVDGIVIQEANLQRLLNGYKKLVEHAPVPLETRDNARIFWRSVFKTLFSEPSCQRSKTRRKIAAHLNEQVADFIHALG</sequence>
<evidence type="ECO:0000259" key="1">
    <source>
        <dbReference type="Pfam" id="PF10405"/>
    </source>
</evidence>
<dbReference type="InterPro" id="IPR042488">
    <property type="entry name" value="Rad4_BHD3_sf"/>
</dbReference>
<evidence type="ECO:0000313" key="3">
    <source>
        <dbReference type="Proteomes" id="UP001214638"/>
    </source>
</evidence>
<dbReference type="EMBL" id="JALLKP010000001">
    <property type="protein sequence ID" value="KAK2197344.1"/>
    <property type="molecule type" value="Genomic_DNA"/>
</dbReference>
<name>A0AAD9PM98_9APIC</name>
<dbReference type="InterPro" id="IPR018328">
    <property type="entry name" value="Rad4_beta-hairpin_dom3"/>
</dbReference>
<proteinExistence type="predicted"/>
<dbReference type="GeneID" id="94334641"/>
<feature type="domain" description="Rad4 beta-hairpin" evidence="1">
    <location>
        <begin position="44"/>
        <end position="109"/>
    </location>
</feature>
<organism evidence="2 3">
    <name type="scientific">Babesia duncani</name>
    <dbReference type="NCBI Taxonomy" id="323732"/>
    <lineage>
        <taxon>Eukaryota</taxon>
        <taxon>Sar</taxon>
        <taxon>Alveolata</taxon>
        <taxon>Apicomplexa</taxon>
        <taxon>Aconoidasida</taxon>
        <taxon>Piroplasmida</taxon>
        <taxon>Babesiidae</taxon>
        <taxon>Babesia</taxon>
    </lineage>
</organism>
<keyword evidence="3" id="KW-1185">Reference proteome</keyword>
<comment type="caution">
    <text evidence="2">The sequence shown here is derived from an EMBL/GenBank/DDBJ whole genome shotgun (WGS) entry which is preliminary data.</text>
</comment>
<gene>
    <name evidence="2" type="ORF">BdWA1_000343</name>
</gene>
<dbReference type="KEGG" id="bdw:94334641"/>